<gene>
    <name evidence="1" type="ORF">Hokovirus_1_316</name>
</gene>
<proteinExistence type="predicted"/>
<accession>A0A1V0SFE9</accession>
<protein>
    <submittedName>
        <fullName evidence="1">Uncharacterized protein</fullName>
    </submittedName>
</protein>
<sequence>MQHNDKKPFRESAALTQVLTDHDLINMANVIVGKNIGDNNLPCSTLEEIRETANKIHQLIITIDNVKSYDLRFYSDDQLTCQEFAIDQITQKILSVTRASAFARKIRDIQNFYSNLGFHYNSDDLEVLRGLKTALKLVSY</sequence>
<evidence type="ECO:0000313" key="1">
    <source>
        <dbReference type="EMBL" id="ARF10437.1"/>
    </source>
</evidence>
<name>A0A1V0SFE9_9VIRU</name>
<organism evidence="1">
    <name type="scientific">Hokovirus HKV1</name>
    <dbReference type="NCBI Taxonomy" id="1977638"/>
    <lineage>
        <taxon>Viruses</taxon>
        <taxon>Varidnaviria</taxon>
        <taxon>Bamfordvirae</taxon>
        <taxon>Nucleocytoviricota</taxon>
        <taxon>Megaviricetes</taxon>
        <taxon>Imitervirales</taxon>
        <taxon>Mimiviridae</taxon>
        <taxon>Klosneuvirinae</taxon>
        <taxon>Hokovirus</taxon>
    </lineage>
</organism>
<reference evidence="1" key="1">
    <citation type="journal article" date="2017" name="Science">
        <title>Giant viruses with an expanded complement of translation system components.</title>
        <authorList>
            <person name="Schulz F."/>
            <person name="Yutin N."/>
            <person name="Ivanova N.N."/>
            <person name="Ortega D.R."/>
            <person name="Lee T.K."/>
            <person name="Vierheilig J."/>
            <person name="Daims H."/>
            <person name="Horn M."/>
            <person name="Wagner M."/>
            <person name="Jensen G.J."/>
            <person name="Kyrpides N.C."/>
            <person name="Koonin E.V."/>
            <person name="Woyke T."/>
        </authorList>
    </citation>
    <scope>NUCLEOTIDE SEQUENCE</scope>
    <source>
        <strain evidence="1">HKV1</strain>
    </source>
</reference>
<dbReference type="EMBL" id="KY684103">
    <property type="protein sequence ID" value="ARF10437.1"/>
    <property type="molecule type" value="Genomic_DNA"/>
</dbReference>